<proteinExistence type="inferred from homology"/>
<dbReference type="AlphaFoldDB" id="A0A4R2D2B9"/>
<gene>
    <name evidence="1" type="primary">lptD</name>
    <name evidence="3" type="ORF">EV665_102306</name>
</gene>
<organism evidence="3 4">
    <name type="scientific">Shinella granuli</name>
    <dbReference type="NCBI Taxonomy" id="323621"/>
    <lineage>
        <taxon>Bacteria</taxon>
        <taxon>Pseudomonadati</taxon>
        <taxon>Pseudomonadota</taxon>
        <taxon>Alphaproteobacteria</taxon>
        <taxon>Hyphomicrobiales</taxon>
        <taxon>Rhizobiaceae</taxon>
        <taxon>Shinella</taxon>
    </lineage>
</organism>
<comment type="similarity">
    <text evidence="1">Belongs to the LptD family.</text>
</comment>
<comment type="subunit">
    <text evidence="1">Component of the lipopolysaccharide transport and assembly complex.</text>
</comment>
<evidence type="ECO:0000313" key="4">
    <source>
        <dbReference type="Proteomes" id="UP000295351"/>
    </source>
</evidence>
<dbReference type="InterPro" id="IPR050218">
    <property type="entry name" value="LptD"/>
</dbReference>
<dbReference type="PROSITE" id="PS51257">
    <property type="entry name" value="PROKAR_LIPOPROTEIN"/>
    <property type="match status" value="1"/>
</dbReference>
<comment type="function">
    <text evidence="1">Involved in the assembly of lipopolysaccharide (LPS) at the surface of the outer membrane.</text>
</comment>
<keyword evidence="1" id="KW-0998">Cell outer membrane</keyword>
<dbReference type="EMBL" id="SLVX01000002">
    <property type="protein sequence ID" value="TCN47786.1"/>
    <property type="molecule type" value="Genomic_DNA"/>
</dbReference>
<protein>
    <recommendedName>
        <fullName evidence="1">LPS-assembly protein LptD</fullName>
    </recommendedName>
</protein>
<name>A0A4R2D2B9_SHIGR</name>
<sequence precursor="true">MAVGDRKTNRWLRAALLAGAAACAIVSACTLPARAQAPDIQSMEPKIPDDAKLLLAANELVYNNDTEKVIARGAVQINYGGYKLVARQVEYNQNTGRLTAYGNIELIEPTGNRVYADEMDLSDDFANGFVNALRIETTDLTKLAATSGERVNGEEMILNHAVYTACTPCATNPTHRSLWQIKAERVVQNGRTKTIRLERARFEMFGKPIAYIPVLEVPDHTVKRKSGFLFPQFSYEQKLGLGITTPYYFAIAPDMDATLSPTVLTRQGFLVEGEFRKRFHNGQITLRAAGIDQWNPGVFTRGTSDRRDDFRGMVASEGRFRINPRWSFGWDVMAQTDNNFSRTYDLDGLEDRIHVNQIYLTGLGDRNVFDLRSFYFDVQDADPQDRLERKQAIAQTLDHEYIVPQPVLGGELSITTNITNVERDLRDAYSVRGNDRFRGLAGGTTRLTSEVEWRRQFVVPGGLVLTPLLAARGDIHRLDMSDPGLGYAGNYVDDNSATRTMLTAGLEARYPILATTDYSTHLFEPIAQIYLRPDEDHAGGLPNEDAQSFVFDATNLFERDKFSGFDRIEGGSRANLGLRYTGTFDNGLRLRSIIGQSFHLGGVNSFATPDLVNAGANSGLETDSSDYVGMAGIDLPNGLSFAHSARLDKDDFSMRRADTSVRFDGARFETEITYTRIAAQPAYGLAEDSSEIQSAAAFKFEDYWSVFGSLTYDIKRQSLSRNGIGFSYDDRDTVFSIVYEQTRDKSGTTANDWSIGARLMFRTLGDINVGDTTLTGFE</sequence>
<dbReference type="GO" id="GO:0015920">
    <property type="term" value="P:lipopolysaccharide transport"/>
    <property type="evidence" value="ECO:0007669"/>
    <property type="project" value="InterPro"/>
</dbReference>
<dbReference type="GO" id="GO:0043165">
    <property type="term" value="P:Gram-negative-bacterium-type cell outer membrane assembly"/>
    <property type="evidence" value="ECO:0007669"/>
    <property type="project" value="UniProtKB-UniRule"/>
</dbReference>
<dbReference type="Pfam" id="PF04453">
    <property type="entry name" value="LptD"/>
    <property type="match status" value="1"/>
</dbReference>
<dbReference type="PANTHER" id="PTHR30189">
    <property type="entry name" value="LPS-ASSEMBLY PROTEIN"/>
    <property type="match status" value="1"/>
</dbReference>
<comment type="subcellular location">
    <subcellularLocation>
        <location evidence="1">Cell outer membrane</location>
    </subcellularLocation>
</comment>
<dbReference type="GO" id="GO:1990351">
    <property type="term" value="C:transporter complex"/>
    <property type="evidence" value="ECO:0007669"/>
    <property type="project" value="TreeGrafter"/>
</dbReference>
<dbReference type="RefSeq" id="WP_064329657.1">
    <property type="nucleotide sequence ID" value="NZ_BAABEI010000012.1"/>
</dbReference>
<dbReference type="HAMAP" id="MF_01411">
    <property type="entry name" value="LPS_assembly_LptD"/>
    <property type="match status" value="1"/>
</dbReference>
<feature type="chain" id="PRO_5021058319" description="LPS-assembly protein LptD" evidence="1">
    <location>
        <begin position="36"/>
        <end position="778"/>
    </location>
</feature>
<feature type="domain" description="LptD C-terminal" evidence="2">
    <location>
        <begin position="310"/>
        <end position="686"/>
    </location>
</feature>
<reference evidence="3 4" key="1">
    <citation type="submission" date="2019-03" db="EMBL/GenBank/DDBJ databases">
        <title>Genomic Encyclopedia of Type Strains, Phase IV (KMG-IV): sequencing the most valuable type-strain genomes for metagenomic binning, comparative biology and taxonomic classification.</title>
        <authorList>
            <person name="Goeker M."/>
        </authorList>
    </citation>
    <scope>NUCLEOTIDE SEQUENCE [LARGE SCALE GENOMIC DNA]</scope>
    <source>
        <strain evidence="3 4">DSM 18401</strain>
    </source>
</reference>
<keyword evidence="1" id="KW-0472">Membrane</keyword>
<comment type="caution">
    <text evidence="3">The sequence shown here is derived from an EMBL/GenBank/DDBJ whole genome shotgun (WGS) entry which is preliminary data.</text>
</comment>
<dbReference type="GO" id="GO:0009279">
    <property type="term" value="C:cell outer membrane"/>
    <property type="evidence" value="ECO:0007669"/>
    <property type="project" value="UniProtKB-SubCell"/>
</dbReference>
<dbReference type="InterPro" id="IPR020889">
    <property type="entry name" value="LipoPS_assembly_LptD"/>
</dbReference>
<accession>A0A4R2D2B9</accession>
<dbReference type="Gene3D" id="2.60.450.10">
    <property type="entry name" value="Lipopolysaccharide (LPS) transport protein A like domain"/>
    <property type="match status" value="1"/>
</dbReference>
<dbReference type="Proteomes" id="UP000295351">
    <property type="component" value="Unassembled WGS sequence"/>
</dbReference>
<dbReference type="InterPro" id="IPR007543">
    <property type="entry name" value="LptD_C"/>
</dbReference>
<evidence type="ECO:0000256" key="1">
    <source>
        <dbReference type="HAMAP-Rule" id="MF_01411"/>
    </source>
</evidence>
<evidence type="ECO:0000259" key="2">
    <source>
        <dbReference type="Pfam" id="PF04453"/>
    </source>
</evidence>
<evidence type="ECO:0000313" key="3">
    <source>
        <dbReference type="EMBL" id="TCN47786.1"/>
    </source>
</evidence>
<keyword evidence="1" id="KW-0732">Signal</keyword>
<keyword evidence="4" id="KW-1185">Reference proteome</keyword>
<dbReference type="PANTHER" id="PTHR30189:SF1">
    <property type="entry name" value="LPS-ASSEMBLY PROTEIN LPTD"/>
    <property type="match status" value="1"/>
</dbReference>
<feature type="signal peptide" evidence="1">
    <location>
        <begin position="1"/>
        <end position="35"/>
    </location>
</feature>
<comment type="caution">
    <text evidence="1">Lacks conserved residue(s) required for the propagation of feature annotation.</text>
</comment>